<dbReference type="Pfam" id="PF00012">
    <property type="entry name" value="HSP70"/>
    <property type="match status" value="1"/>
</dbReference>
<evidence type="ECO:0000256" key="4">
    <source>
        <dbReference type="ARBA" id="ARBA00022824"/>
    </source>
</evidence>
<dbReference type="Gene3D" id="3.90.640.10">
    <property type="entry name" value="Actin, Chain A, domain 4"/>
    <property type="match status" value="1"/>
</dbReference>
<keyword evidence="4" id="KW-0256">Endoplasmic reticulum</keyword>
<dbReference type="FunFam" id="1.20.1270.10:FF:000002">
    <property type="entry name" value="Heat shock 70 kDa protein 4"/>
    <property type="match status" value="1"/>
</dbReference>
<dbReference type="InterPro" id="IPR029047">
    <property type="entry name" value="HSP70_peptide-bd_sf"/>
</dbReference>
<dbReference type="PANTHER" id="PTHR45639">
    <property type="entry name" value="HSC70CB, ISOFORM G-RELATED"/>
    <property type="match status" value="1"/>
</dbReference>
<name>A0A371E601_MUCPR</name>
<dbReference type="GO" id="GO:0005524">
    <property type="term" value="F:ATP binding"/>
    <property type="evidence" value="ECO:0007669"/>
    <property type="project" value="UniProtKB-KW"/>
</dbReference>
<evidence type="ECO:0000256" key="1">
    <source>
        <dbReference type="ARBA" id="ARBA00004319"/>
    </source>
</evidence>
<evidence type="ECO:0000256" key="5">
    <source>
        <dbReference type="ARBA" id="ARBA00022840"/>
    </source>
</evidence>
<evidence type="ECO:0000256" key="9">
    <source>
        <dbReference type="SAM" id="SignalP"/>
    </source>
</evidence>
<dbReference type="SUPFAM" id="SSF53067">
    <property type="entry name" value="Actin-like ATPase domain"/>
    <property type="match status" value="2"/>
</dbReference>
<feature type="compositionally biased region" description="Polar residues" evidence="8">
    <location>
        <begin position="841"/>
        <end position="851"/>
    </location>
</feature>
<dbReference type="FunFam" id="3.90.640.10:FF:000004">
    <property type="entry name" value="Heat shock 70 kDa protein 4"/>
    <property type="match status" value="1"/>
</dbReference>
<keyword evidence="10" id="KW-0346">Stress response</keyword>
<dbReference type="InterPro" id="IPR018181">
    <property type="entry name" value="Heat_shock_70_CS"/>
</dbReference>
<dbReference type="PANTHER" id="PTHR45639:SF3">
    <property type="entry name" value="HYPOXIA UP-REGULATED PROTEIN 1"/>
    <property type="match status" value="1"/>
</dbReference>
<dbReference type="CDD" id="cd10230">
    <property type="entry name" value="ASKHA_NBD_HSP70_HYOU1"/>
    <property type="match status" value="1"/>
</dbReference>
<feature type="signal peptide" evidence="9">
    <location>
        <begin position="1"/>
        <end position="21"/>
    </location>
</feature>
<dbReference type="PROSITE" id="PS01036">
    <property type="entry name" value="HSP70_3"/>
    <property type="match status" value="1"/>
</dbReference>
<accession>A0A371E601</accession>
<keyword evidence="11" id="KW-1185">Reference proteome</keyword>
<evidence type="ECO:0000256" key="6">
    <source>
        <dbReference type="ARBA" id="ARBA00023186"/>
    </source>
</evidence>
<evidence type="ECO:0000313" key="10">
    <source>
        <dbReference type="EMBL" id="RDX61472.1"/>
    </source>
</evidence>
<evidence type="ECO:0000313" key="11">
    <source>
        <dbReference type="Proteomes" id="UP000257109"/>
    </source>
</evidence>
<feature type="compositionally biased region" description="Polar residues" evidence="8">
    <location>
        <begin position="582"/>
        <end position="591"/>
    </location>
</feature>
<protein>
    <submittedName>
        <fullName evidence="10">Heat shock 70 kDa protein 17</fullName>
    </submittedName>
</protein>
<dbReference type="GO" id="GO:0034663">
    <property type="term" value="C:endoplasmic reticulum chaperone complex"/>
    <property type="evidence" value="ECO:0007669"/>
    <property type="project" value="TreeGrafter"/>
</dbReference>
<dbReference type="GO" id="GO:0005788">
    <property type="term" value="C:endoplasmic reticulum lumen"/>
    <property type="evidence" value="ECO:0007669"/>
    <property type="project" value="UniProtKB-SubCell"/>
</dbReference>
<keyword evidence="6" id="KW-0143">Chaperone</keyword>
<dbReference type="Gene3D" id="1.20.1270.10">
    <property type="match status" value="1"/>
</dbReference>
<dbReference type="Proteomes" id="UP000257109">
    <property type="component" value="Unassembled WGS sequence"/>
</dbReference>
<comment type="subcellular location">
    <subcellularLocation>
        <location evidence="1">Endoplasmic reticulum lumen</location>
    </subcellularLocation>
</comment>
<feature type="region of interest" description="Disordered" evidence="8">
    <location>
        <begin position="566"/>
        <end position="591"/>
    </location>
</feature>
<gene>
    <name evidence="10" type="primary">HSP70-17</name>
    <name evidence="10" type="ORF">CR513_60294</name>
</gene>
<keyword evidence="3" id="KW-0547">Nucleotide-binding</keyword>
<dbReference type="Gene3D" id="3.30.420.40">
    <property type="match status" value="2"/>
</dbReference>
<feature type="compositionally biased region" description="Low complexity" evidence="8">
    <location>
        <begin position="852"/>
        <end position="868"/>
    </location>
</feature>
<dbReference type="InterPro" id="IPR013126">
    <property type="entry name" value="Hsp_70_fam"/>
</dbReference>
<comment type="similarity">
    <text evidence="7">Belongs to the heat shock protein 70 (TC 1.A.33) family. HSP110/SSE subfamily.</text>
</comment>
<organism evidence="10 11">
    <name type="scientific">Mucuna pruriens</name>
    <name type="common">Velvet bean</name>
    <name type="synonym">Dolichos pruriens</name>
    <dbReference type="NCBI Taxonomy" id="157652"/>
    <lineage>
        <taxon>Eukaryota</taxon>
        <taxon>Viridiplantae</taxon>
        <taxon>Streptophyta</taxon>
        <taxon>Embryophyta</taxon>
        <taxon>Tracheophyta</taxon>
        <taxon>Spermatophyta</taxon>
        <taxon>Magnoliopsida</taxon>
        <taxon>eudicotyledons</taxon>
        <taxon>Gunneridae</taxon>
        <taxon>Pentapetalae</taxon>
        <taxon>rosids</taxon>
        <taxon>fabids</taxon>
        <taxon>Fabales</taxon>
        <taxon>Fabaceae</taxon>
        <taxon>Papilionoideae</taxon>
        <taxon>50 kb inversion clade</taxon>
        <taxon>NPAAA clade</taxon>
        <taxon>indigoferoid/millettioid clade</taxon>
        <taxon>Phaseoleae</taxon>
        <taxon>Mucuna</taxon>
    </lineage>
</organism>
<keyword evidence="5" id="KW-0067">ATP-binding</keyword>
<dbReference type="Gene3D" id="3.30.30.30">
    <property type="match status" value="1"/>
</dbReference>
<dbReference type="PRINTS" id="PR00301">
    <property type="entry name" value="HEATSHOCK70"/>
</dbReference>
<feature type="non-terminal residue" evidence="10">
    <location>
        <position position="1"/>
    </location>
</feature>
<dbReference type="SUPFAM" id="SSF100934">
    <property type="entry name" value="Heat shock protein 70kD (HSP70), C-terminal subdomain"/>
    <property type="match status" value="1"/>
</dbReference>
<dbReference type="OrthoDB" id="10262720at2759"/>
<proteinExistence type="inferred from homology"/>
<dbReference type="AlphaFoldDB" id="A0A371E601"/>
<evidence type="ECO:0000256" key="2">
    <source>
        <dbReference type="ARBA" id="ARBA00022729"/>
    </source>
</evidence>
<evidence type="ECO:0000256" key="7">
    <source>
        <dbReference type="ARBA" id="ARBA00061090"/>
    </source>
</evidence>
<dbReference type="STRING" id="157652.A0A371E601"/>
<dbReference type="Gene3D" id="2.60.34.10">
    <property type="entry name" value="Substrate Binding Domain Of DNAk, Chain A, domain 1"/>
    <property type="match status" value="1"/>
</dbReference>
<comment type="caution">
    <text evidence="10">The sequence shown here is derived from an EMBL/GenBank/DDBJ whole genome shotgun (WGS) entry which is preliminary data.</text>
</comment>
<feature type="chain" id="PRO_5016728566" evidence="9">
    <location>
        <begin position="22"/>
        <end position="886"/>
    </location>
</feature>
<dbReference type="InterPro" id="IPR043129">
    <property type="entry name" value="ATPase_NBD"/>
</dbReference>
<reference evidence="10" key="1">
    <citation type="submission" date="2018-05" db="EMBL/GenBank/DDBJ databases">
        <title>Draft genome of Mucuna pruriens seed.</title>
        <authorList>
            <person name="Nnadi N.E."/>
            <person name="Vos R."/>
            <person name="Hasami M.H."/>
            <person name="Devisetty U.K."/>
            <person name="Aguiy J.C."/>
        </authorList>
    </citation>
    <scope>NUCLEOTIDE SEQUENCE [LARGE SCALE GENOMIC DNA]</scope>
    <source>
        <strain evidence="10">JCA_2017</strain>
    </source>
</reference>
<dbReference type="EMBL" id="QJKJ01016123">
    <property type="protein sequence ID" value="RDX61472.1"/>
    <property type="molecule type" value="Genomic_DNA"/>
</dbReference>
<evidence type="ECO:0000256" key="3">
    <source>
        <dbReference type="ARBA" id="ARBA00022741"/>
    </source>
</evidence>
<dbReference type="GO" id="GO:0030968">
    <property type="term" value="P:endoplasmic reticulum unfolded protein response"/>
    <property type="evidence" value="ECO:0007669"/>
    <property type="project" value="TreeGrafter"/>
</dbReference>
<evidence type="ECO:0000256" key="8">
    <source>
        <dbReference type="SAM" id="MobiDB-lite"/>
    </source>
</evidence>
<dbReference type="InterPro" id="IPR029048">
    <property type="entry name" value="HSP70_C_sf"/>
</dbReference>
<sequence length="886" mass="99090">MSWKVALIALFLALVFSPSQSAVFSVDLGSESVKVAVVNLQPDQSPISIAINEMSKRKSPVLVSFHDGYRLLAEEAAGLAARYPHKVYSQMRDLVAKPYGSAKRILDSMYLPFEVKEEDSRGCASFVADGNDAVYSPEELVAMVLRYAASLAEFHAKIPIKDAVITVPPYFGQAERRALLVAAQLAEINVLSLMNEHSGAALQYGIDKDFSNGSSRHVIFYDMGSTSTYAALVYFSSYKRKEYGKTVSVNQFQVKDVRWNPELGGHQMELRLVEYFADQFNAQVGGGIDVRKFPKAMAKLKKQVKRTKEILSANTAAPISVESLHDDVDFRSTITRQKFEELCQDIWEKSLLPVNEVLHHSGLSLEQIYAVELIGGATRVPKLQAKLQEFLGRKELDRHLDADEAIVLGAALHAANLSDGIKLNRKLGMVDGSLYGFVVDWNGPHLLTDESSRQLLVPQMKKVPSKMFRSVNHNKDFQVSLAYESEHHLPPGITSPEIAQYQISGLTDASEKYSSRNLSSPIKANMHFSLSTSGILSLDRADAVIEIAEWVEVPRKNLTIENSTISSNVSARNSSEENNESIQTDSGISNTSNISAEEQAAAVPATEKKLQKQTFRLPLKIVEKTTGPGMSVSQDFLAEAKRKLQVLDKKDTDRKRTAELKNNLEGYIYTTKEKIETLEQFEKVSMSEDHQSFLEKLDQVQDWLYTDGEDANATEFQERLDQLKAVGDPIFFRLKELTARPAAVEHAYKYIDELKQIVQEWKANKSWLPQEQIDEVIKNAEKLKNWLDEKEAEQKKTSEFSKPVFTSEEVYLKVLDLQNKVASINRIPKPKVQKPIKNETESSGQNMDNLTSNSADSSSSSDPSANNSEGTSEEMDTEQPEIHDEL</sequence>
<keyword evidence="2 9" id="KW-0732">Signal</keyword>
<dbReference type="GO" id="GO:0140662">
    <property type="term" value="F:ATP-dependent protein folding chaperone"/>
    <property type="evidence" value="ECO:0007669"/>
    <property type="project" value="InterPro"/>
</dbReference>
<feature type="region of interest" description="Disordered" evidence="8">
    <location>
        <begin position="832"/>
        <end position="886"/>
    </location>
</feature>